<evidence type="ECO:0000256" key="1">
    <source>
        <dbReference type="SAM" id="MobiDB-lite"/>
    </source>
</evidence>
<reference evidence="2" key="1">
    <citation type="journal article" date="2020" name="Nature">
        <title>Giant virus diversity and host interactions through global metagenomics.</title>
        <authorList>
            <person name="Schulz F."/>
            <person name="Roux S."/>
            <person name="Paez-Espino D."/>
            <person name="Jungbluth S."/>
            <person name="Walsh D.A."/>
            <person name="Denef V.J."/>
            <person name="McMahon K.D."/>
            <person name="Konstantinidis K.T."/>
            <person name="Eloe-Fadrosh E.A."/>
            <person name="Kyrpides N.C."/>
            <person name="Woyke T."/>
        </authorList>
    </citation>
    <scope>NUCLEOTIDE SEQUENCE</scope>
    <source>
        <strain evidence="2">GVMAG-S-ERX555967-130</strain>
    </source>
</reference>
<feature type="region of interest" description="Disordered" evidence="1">
    <location>
        <begin position="109"/>
        <end position="137"/>
    </location>
</feature>
<name>A0A6C0F6R5_9ZZZZ</name>
<evidence type="ECO:0000313" key="2">
    <source>
        <dbReference type="EMBL" id="QHT36794.1"/>
    </source>
</evidence>
<sequence length="137" mass="16137">MSQCVCCNQSITGKPWMSVDLNPTQPTHLCRYLCYRDYQTQLPSGWWSSLINREDFNQIRPIPHIATKQTFRLLSHDELLQLSETEQDAYYESLQSTIDLNPMLTEVYEQQESEDRRTQMLEEDWESGSQSSYSEDV</sequence>
<dbReference type="AlphaFoldDB" id="A0A6C0F6R5"/>
<organism evidence="2">
    <name type="scientific">viral metagenome</name>
    <dbReference type="NCBI Taxonomy" id="1070528"/>
    <lineage>
        <taxon>unclassified sequences</taxon>
        <taxon>metagenomes</taxon>
        <taxon>organismal metagenomes</taxon>
    </lineage>
</organism>
<feature type="compositionally biased region" description="Polar residues" evidence="1">
    <location>
        <begin position="127"/>
        <end position="137"/>
    </location>
</feature>
<dbReference type="EMBL" id="MN738786">
    <property type="protein sequence ID" value="QHT36794.1"/>
    <property type="molecule type" value="Genomic_DNA"/>
</dbReference>
<proteinExistence type="predicted"/>
<accession>A0A6C0F6R5</accession>
<protein>
    <submittedName>
        <fullName evidence="2">Uncharacterized protein</fullName>
    </submittedName>
</protein>